<gene>
    <name evidence="3" type="ORF">CSSPJE1EN1_LOCUS29588</name>
</gene>
<dbReference type="Pfam" id="PF03389">
    <property type="entry name" value="MobA_MobL"/>
    <property type="match status" value="1"/>
</dbReference>
<keyword evidence="1" id="KW-0184">Conjugation</keyword>
<dbReference type="Pfam" id="PF13604">
    <property type="entry name" value="AAA_30"/>
    <property type="match status" value="1"/>
</dbReference>
<evidence type="ECO:0000313" key="3">
    <source>
        <dbReference type="EMBL" id="CAK9254210.1"/>
    </source>
</evidence>
<evidence type="ECO:0000313" key="4">
    <source>
        <dbReference type="Proteomes" id="UP001497444"/>
    </source>
</evidence>
<dbReference type="Gene3D" id="3.40.50.300">
    <property type="entry name" value="P-loop containing nucleotide triphosphate hydrolases"/>
    <property type="match status" value="1"/>
</dbReference>
<evidence type="ECO:0000259" key="2">
    <source>
        <dbReference type="Pfam" id="PF03389"/>
    </source>
</evidence>
<proteinExistence type="predicted"/>
<sequence>MKALTRSDRNTVKAVAYRAGTDLYDERTGQWFYHSDKDVTHVELLLPKDAPGWARELQQEISQDRKAGIQRLSNLAEQAEKRKDSCVYREFEFALPKELTNEQNIKLAHEFLQDQACGRGIMALANFHFDEKEKPHCHALFMTRRLNDEGFSGKKEISWEKKAFLFEMREQWAAYANFHLKLHGHDIRIDHRSYAEQGIDLEPQPKLARGVQEMEGRSSSFQKIQLDRRLHFEAQRQRNVARLIKNPETVFDIMTSQQSTFMWGDVEKVLARYVREEDIFYSLKQKLQSSREMVLLREEERVTPDGGTENASIYTTQTMLRHELSLVRLAEKLGEQQSHGTQEEDVQAAIDRVNEQFAKQGSRLSQDQMDALRHITKGDQLSCIVGYAGAGKSTTFKAAKEVWEASGYKVYGLAPTGRATQNLEEIGLSSQTLHKFLKDYENGRSQYHESSVLVLDEAGMVDVRRFNDLLKAVDHLGVKLVISGDGAQSQPIEAGPDSGW</sequence>
<dbReference type="InterPro" id="IPR027417">
    <property type="entry name" value="P-loop_NTPase"/>
</dbReference>
<dbReference type="SUPFAM" id="SSF52540">
    <property type="entry name" value="P-loop containing nucleoside triphosphate hydrolases"/>
    <property type="match status" value="1"/>
</dbReference>
<reference evidence="3" key="1">
    <citation type="submission" date="2024-02" db="EMBL/GenBank/DDBJ databases">
        <authorList>
            <consortium name="ELIXIR-Norway"/>
            <consortium name="Elixir Norway"/>
        </authorList>
    </citation>
    <scope>NUCLEOTIDE SEQUENCE</scope>
</reference>
<evidence type="ECO:0000256" key="1">
    <source>
        <dbReference type="ARBA" id="ARBA00022971"/>
    </source>
</evidence>
<dbReference type="InterPro" id="IPR005053">
    <property type="entry name" value="MobA_MobL"/>
</dbReference>
<keyword evidence="4" id="KW-1185">Reference proteome</keyword>
<dbReference type="Gene3D" id="3.30.930.30">
    <property type="match status" value="1"/>
</dbReference>
<accession>A0ABP0VIE6</accession>
<comment type="caution">
    <text evidence="3">The sequence shown here is derived from an EMBL/GenBank/DDBJ whole genome shotgun (WGS) entry which is preliminary data.</text>
</comment>
<organism evidence="3 4">
    <name type="scientific">Sphagnum jensenii</name>
    <dbReference type="NCBI Taxonomy" id="128206"/>
    <lineage>
        <taxon>Eukaryota</taxon>
        <taxon>Viridiplantae</taxon>
        <taxon>Streptophyta</taxon>
        <taxon>Embryophyta</taxon>
        <taxon>Bryophyta</taxon>
        <taxon>Sphagnophytina</taxon>
        <taxon>Sphagnopsida</taxon>
        <taxon>Sphagnales</taxon>
        <taxon>Sphagnaceae</taxon>
        <taxon>Sphagnum</taxon>
    </lineage>
</organism>
<dbReference type="EMBL" id="CAXAQS010000994">
    <property type="protein sequence ID" value="CAK9254210.1"/>
    <property type="molecule type" value="Genomic_DNA"/>
</dbReference>
<dbReference type="CDD" id="cd17933">
    <property type="entry name" value="DEXSc_RecD-like"/>
    <property type="match status" value="1"/>
</dbReference>
<feature type="domain" description="MobA/MobL protein" evidence="2">
    <location>
        <begin position="10"/>
        <end position="216"/>
    </location>
</feature>
<name>A0ABP0VIE6_9BRYO</name>
<dbReference type="Proteomes" id="UP001497444">
    <property type="component" value="Unassembled WGS sequence"/>
</dbReference>
<protein>
    <recommendedName>
        <fullName evidence="2">MobA/MobL protein domain-containing protein</fullName>
    </recommendedName>
</protein>